<evidence type="ECO:0000256" key="2">
    <source>
        <dbReference type="PROSITE-ProRule" id="PRU00339"/>
    </source>
</evidence>
<evidence type="ECO:0000256" key="1">
    <source>
        <dbReference type="ARBA" id="ARBA00023125"/>
    </source>
</evidence>
<dbReference type="Gene3D" id="1.10.10.10">
    <property type="entry name" value="Winged helix-like DNA-binding domain superfamily/Winged helix DNA-binding domain"/>
    <property type="match status" value="1"/>
</dbReference>
<dbReference type="GO" id="GO:0003677">
    <property type="term" value="F:DNA binding"/>
    <property type="evidence" value="ECO:0007669"/>
    <property type="project" value="UniProtKB-UniRule"/>
</dbReference>
<feature type="domain" description="OmpR/PhoB-type" evidence="4">
    <location>
        <begin position="1"/>
        <end position="95"/>
    </location>
</feature>
<organism evidence="5 6">
    <name type="scientific">Reinekea blandensis MED297</name>
    <dbReference type="NCBI Taxonomy" id="314283"/>
    <lineage>
        <taxon>Bacteria</taxon>
        <taxon>Pseudomonadati</taxon>
        <taxon>Pseudomonadota</taxon>
        <taxon>Gammaproteobacteria</taxon>
        <taxon>Oceanospirillales</taxon>
        <taxon>Saccharospirillaceae</taxon>
        <taxon>Reinekea</taxon>
    </lineage>
</organism>
<dbReference type="SMART" id="SM00862">
    <property type="entry name" value="Trans_reg_C"/>
    <property type="match status" value="1"/>
</dbReference>
<dbReference type="InterPro" id="IPR001867">
    <property type="entry name" value="OmpR/PhoB-type_DNA-bd"/>
</dbReference>
<sequence>MKLELSLESRSADINGKTVRLTRRETRLCEVLAAHPNQLIGRERLLDTLSQDGLEDLSSRSLDNSVSRLRKKLGDSGKRPQVIETLYGEGYRWVYDTAVNVEQPDKNTLVVLDLSAPNLLDRPVVDRALQTLQQQLSSQLECTVRLGHMASNEIDVGADPTHYYLEALPLSGPETMQMVLNIRRHQSALSENLGQFSVTELTDQASPVVDAVHSFMVRCDLLMQTEGLTANPLDVALFNVTSKYENDGPQHRVTQQYLNNLMHEQPDDPHAKVLMALNMRNRILMGYVTHYQKALGEMQSLIQTALPYLDNEALYLAASAEVLYQCGDKTHGRQLAEKAHGQMSHPAATLKTVGKIHAFEGRFDQALDCYDQAIAMIPNGGTYHYMLLTLKAILFKANREHDALSEAFQAMKMLEPKLSKRAILSLMLYDGERKMTFAERTLLKSLPRPLIDRIVRLTFIGSARSFMHETHRMNLMKPLLDALYDLRNYVTNHEDILASLPEYSNFGR</sequence>
<dbReference type="CDD" id="cd00383">
    <property type="entry name" value="trans_reg_C"/>
    <property type="match status" value="1"/>
</dbReference>
<evidence type="ECO:0000313" key="5">
    <source>
        <dbReference type="EMBL" id="EAR08610.1"/>
    </source>
</evidence>
<name>A4BGW4_9GAMM</name>
<dbReference type="OrthoDB" id="9180348at2"/>
<dbReference type="InterPro" id="IPR011990">
    <property type="entry name" value="TPR-like_helical_dom_sf"/>
</dbReference>
<dbReference type="AlphaFoldDB" id="A4BGW4"/>
<evidence type="ECO:0000313" key="6">
    <source>
        <dbReference type="Proteomes" id="UP000005953"/>
    </source>
</evidence>
<dbReference type="SUPFAM" id="SSF46894">
    <property type="entry name" value="C-terminal effector domain of the bipartite response regulators"/>
    <property type="match status" value="1"/>
</dbReference>
<reference evidence="5 6" key="1">
    <citation type="submission" date="2006-02" db="EMBL/GenBank/DDBJ databases">
        <authorList>
            <person name="Pinhassi J."/>
            <person name="Pedros-Alio C."/>
            <person name="Ferriera S."/>
            <person name="Johnson J."/>
            <person name="Kravitz S."/>
            <person name="Halpern A."/>
            <person name="Remington K."/>
            <person name="Beeson K."/>
            <person name="Tran B."/>
            <person name="Rogers Y.-H."/>
            <person name="Friedman R."/>
            <person name="Venter J.C."/>
        </authorList>
    </citation>
    <scope>NUCLEOTIDE SEQUENCE [LARGE SCALE GENOMIC DNA]</scope>
    <source>
        <strain evidence="5 6">MED297</strain>
    </source>
</reference>
<dbReference type="GO" id="GO:0000160">
    <property type="term" value="P:phosphorelay signal transduction system"/>
    <property type="evidence" value="ECO:0007669"/>
    <property type="project" value="InterPro"/>
</dbReference>
<dbReference type="PROSITE" id="PS50005">
    <property type="entry name" value="TPR"/>
    <property type="match status" value="1"/>
</dbReference>
<gene>
    <name evidence="5" type="ORF">MED297_02860</name>
</gene>
<dbReference type="RefSeq" id="WP_008047202.1">
    <property type="nucleotide sequence ID" value="NZ_CH724153.1"/>
</dbReference>
<dbReference type="Gene3D" id="1.25.40.10">
    <property type="entry name" value="Tetratricopeptide repeat domain"/>
    <property type="match status" value="1"/>
</dbReference>
<dbReference type="SUPFAM" id="SSF48452">
    <property type="entry name" value="TPR-like"/>
    <property type="match status" value="1"/>
</dbReference>
<dbReference type="InterPro" id="IPR036388">
    <property type="entry name" value="WH-like_DNA-bd_sf"/>
</dbReference>
<dbReference type="PROSITE" id="PS51755">
    <property type="entry name" value="OMPR_PHOB"/>
    <property type="match status" value="1"/>
</dbReference>
<dbReference type="InterPro" id="IPR016032">
    <property type="entry name" value="Sig_transdc_resp-reg_C-effctor"/>
</dbReference>
<dbReference type="GO" id="GO:0006355">
    <property type="term" value="P:regulation of DNA-templated transcription"/>
    <property type="evidence" value="ECO:0007669"/>
    <property type="project" value="InterPro"/>
</dbReference>
<feature type="DNA-binding region" description="OmpR/PhoB-type" evidence="3">
    <location>
        <begin position="1"/>
        <end position="95"/>
    </location>
</feature>
<comment type="caution">
    <text evidence="5">The sequence shown here is derived from an EMBL/GenBank/DDBJ whole genome shotgun (WGS) entry which is preliminary data.</text>
</comment>
<dbReference type="STRING" id="314283.MED297_02860"/>
<dbReference type="EMBL" id="AAOE01000018">
    <property type="protein sequence ID" value="EAR08610.1"/>
    <property type="molecule type" value="Genomic_DNA"/>
</dbReference>
<feature type="repeat" description="TPR" evidence="2">
    <location>
        <begin position="347"/>
        <end position="380"/>
    </location>
</feature>
<keyword evidence="2" id="KW-0802">TPR repeat</keyword>
<keyword evidence="6" id="KW-1185">Reference proteome</keyword>
<dbReference type="Pfam" id="PF00486">
    <property type="entry name" value="Trans_reg_C"/>
    <property type="match status" value="1"/>
</dbReference>
<dbReference type="Proteomes" id="UP000005953">
    <property type="component" value="Unassembled WGS sequence"/>
</dbReference>
<dbReference type="InterPro" id="IPR019734">
    <property type="entry name" value="TPR_rpt"/>
</dbReference>
<dbReference type="HOGENOM" id="CLU_520402_0_0_6"/>
<evidence type="ECO:0000259" key="4">
    <source>
        <dbReference type="PROSITE" id="PS51755"/>
    </source>
</evidence>
<accession>A4BGW4</accession>
<protein>
    <submittedName>
        <fullName evidence="5">Putative regulatory protein</fullName>
    </submittedName>
</protein>
<proteinExistence type="predicted"/>
<keyword evidence="1 3" id="KW-0238">DNA-binding</keyword>
<evidence type="ECO:0000256" key="3">
    <source>
        <dbReference type="PROSITE-ProRule" id="PRU01091"/>
    </source>
</evidence>